<dbReference type="PANTHER" id="PTHR22602:SF0">
    <property type="entry name" value="TRANSFERASE CAF17, MITOCHONDRIAL-RELATED"/>
    <property type="match status" value="1"/>
</dbReference>
<proteinExistence type="predicted"/>
<name>A0A917DUL1_9SPHN</name>
<evidence type="ECO:0000313" key="3">
    <source>
        <dbReference type="Proteomes" id="UP000612349"/>
    </source>
</evidence>
<dbReference type="NCBIfam" id="TIGR03317">
    <property type="entry name" value="ygfZ_signature"/>
    <property type="match status" value="1"/>
</dbReference>
<evidence type="ECO:0000256" key="1">
    <source>
        <dbReference type="ARBA" id="ARBA00022946"/>
    </source>
</evidence>
<comment type="caution">
    <text evidence="2">The sequence shown here is derived from an EMBL/GenBank/DDBJ whole genome shotgun (WGS) entry which is preliminary data.</text>
</comment>
<keyword evidence="1" id="KW-0809">Transit peptide</keyword>
<protein>
    <submittedName>
        <fullName evidence="2">Glycine cleavage system protein T</fullName>
    </submittedName>
</protein>
<dbReference type="GO" id="GO:0016226">
    <property type="term" value="P:iron-sulfur cluster assembly"/>
    <property type="evidence" value="ECO:0007669"/>
    <property type="project" value="TreeGrafter"/>
</dbReference>
<dbReference type="AlphaFoldDB" id="A0A917DUL1"/>
<sequence length="257" mass="28592">MTDTANPGCHDATRLCERAIIRVSSEQPDEVVSFLQGLVTNDVTANLPIWTALLSPQGKVLFDFFVWPGGDDLLLDVEAAHADELVKKLSMYRLRRPITIATDPSVEVHWNAHRGDGGAADPRLSAVGQRWLRPTAGDPVEKCADDAYRAHRLALGVTEGREELGFDQTLWLECNAAELHGVSFGKGCYIGQENTARMNWRQKINRRLLVLPIEKSDEKRRRMADEELGLAVDHARIADTDHALWPGWLALEPNPAS</sequence>
<keyword evidence="3" id="KW-1185">Reference proteome</keyword>
<dbReference type="OrthoDB" id="9796287at2"/>
<organism evidence="2 3">
    <name type="scientific">Croceicoccus mobilis</name>
    <dbReference type="NCBI Taxonomy" id="1703339"/>
    <lineage>
        <taxon>Bacteria</taxon>
        <taxon>Pseudomonadati</taxon>
        <taxon>Pseudomonadota</taxon>
        <taxon>Alphaproteobacteria</taxon>
        <taxon>Sphingomonadales</taxon>
        <taxon>Erythrobacteraceae</taxon>
        <taxon>Croceicoccus</taxon>
    </lineage>
</organism>
<dbReference type="InterPro" id="IPR045179">
    <property type="entry name" value="YgfZ/GcvT"/>
</dbReference>
<dbReference type="InterPro" id="IPR027266">
    <property type="entry name" value="TrmE/GcvT-like"/>
</dbReference>
<reference evidence="2" key="1">
    <citation type="journal article" date="2014" name="Int. J. Syst. Evol. Microbiol.">
        <title>Complete genome sequence of Corynebacterium casei LMG S-19264T (=DSM 44701T), isolated from a smear-ripened cheese.</title>
        <authorList>
            <consortium name="US DOE Joint Genome Institute (JGI-PGF)"/>
            <person name="Walter F."/>
            <person name="Albersmeier A."/>
            <person name="Kalinowski J."/>
            <person name="Ruckert C."/>
        </authorList>
    </citation>
    <scope>NUCLEOTIDE SEQUENCE</scope>
    <source>
        <strain evidence="2">CGMCC 1.15360</strain>
    </source>
</reference>
<accession>A0A917DUL1</accession>
<dbReference type="PANTHER" id="PTHR22602">
    <property type="entry name" value="TRANSFERASE CAF17, MITOCHONDRIAL-RELATED"/>
    <property type="match status" value="1"/>
</dbReference>
<reference evidence="2" key="2">
    <citation type="submission" date="2020-09" db="EMBL/GenBank/DDBJ databases">
        <authorList>
            <person name="Sun Q."/>
            <person name="Zhou Y."/>
        </authorList>
    </citation>
    <scope>NUCLEOTIDE SEQUENCE</scope>
    <source>
        <strain evidence="2">CGMCC 1.15360</strain>
    </source>
</reference>
<dbReference type="EMBL" id="BMIP01000003">
    <property type="protein sequence ID" value="GGD68633.1"/>
    <property type="molecule type" value="Genomic_DNA"/>
</dbReference>
<dbReference type="InterPro" id="IPR017703">
    <property type="entry name" value="YgfZ/GCV_T_CS"/>
</dbReference>
<evidence type="ECO:0000313" key="2">
    <source>
        <dbReference type="EMBL" id="GGD68633.1"/>
    </source>
</evidence>
<dbReference type="Proteomes" id="UP000612349">
    <property type="component" value="Unassembled WGS sequence"/>
</dbReference>
<dbReference type="Gene3D" id="3.30.1360.120">
    <property type="entry name" value="Probable tRNA modification gtpase trme, domain 1"/>
    <property type="match status" value="2"/>
</dbReference>
<dbReference type="RefSeq" id="WP_066771471.1">
    <property type="nucleotide sequence ID" value="NZ_BMIP01000003.1"/>
</dbReference>
<dbReference type="SUPFAM" id="SSF103025">
    <property type="entry name" value="Folate-binding domain"/>
    <property type="match status" value="1"/>
</dbReference>
<gene>
    <name evidence="2" type="ORF">GCM10010990_17720</name>
</gene>